<organism evidence="9 10">
    <name type="scientific">Clupea harengus</name>
    <name type="common">Atlantic herring</name>
    <dbReference type="NCBI Taxonomy" id="7950"/>
    <lineage>
        <taxon>Eukaryota</taxon>
        <taxon>Metazoa</taxon>
        <taxon>Chordata</taxon>
        <taxon>Craniata</taxon>
        <taxon>Vertebrata</taxon>
        <taxon>Euteleostomi</taxon>
        <taxon>Actinopterygii</taxon>
        <taxon>Neopterygii</taxon>
        <taxon>Teleostei</taxon>
        <taxon>Clupei</taxon>
        <taxon>Clupeiformes</taxon>
        <taxon>Clupeoidei</taxon>
        <taxon>Clupeidae</taxon>
        <taxon>Clupea</taxon>
    </lineage>
</organism>
<dbReference type="GO" id="GO:0042383">
    <property type="term" value="C:sarcolemma"/>
    <property type="evidence" value="ECO:0007669"/>
    <property type="project" value="TreeGrafter"/>
</dbReference>
<feature type="region of interest" description="Disordered" evidence="7">
    <location>
        <begin position="1"/>
        <end position="64"/>
    </location>
</feature>
<dbReference type="GO" id="GO:0000139">
    <property type="term" value="C:Golgi membrane"/>
    <property type="evidence" value="ECO:0007669"/>
    <property type="project" value="UniProtKB-SubCell"/>
</dbReference>
<reference evidence="10" key="1">
    <citation type="submission" date="2025-08" db="UniProtKB">
        <authorList>
            <consortium name="RefSeq"/>
        </authorList>
    </citation>
    <scope>IDENTIFICATION</scope>
</reference>
<name>A0A6P3VSX5_CLUHA</name>
<sequence>MMRGVDREEVDIDLEYLDDPQQQDFQQQQQLQQQSWKTPLETVLEEEEEEEEEEEDVISTQSDTRPLINERDPRQMNECLKVNFEDMIAEPESAHSGDRVWIWSHALFEVSRVWFYRIVTVLLAVPVSLITGVLFGILSCFHIWLLTPCVKITLLNTGWLQTLWSSVLDTFVLPFIQSAARCYSSIGVRLGQE</sequence>
<dbReference type="GeneID" id="105897959"/>
<dbReference type="GO" id="GO:0005901">
    <property type="term" value="C:caveola"/>
    <property type="evidence" value="ECO:0007669"/>
    <property type="project" value="UniProtKB-SubCell"/>
</dbReference>
<dbReference type="CTD" id="100136849"/>
<evidence type="ECO:0000256" key="6">
    <source>
        <dbReference type="RuleBase" id="RU000680"/>
    </source>
</evidence>
<accession>A0A6P3VSX5</accession>
<dbReference type="GO" id="GO:0070836">
    <property type="term" value="P:caveola assembly"/>
    <property type="evidence" value="ECO:0007669"/>
    <property type="project" value="InterPro"/>
</dbReference>
<proteinExistence type="inferred from homology"/>
<evidence type="ECO:0000313" key="9">
    <source>
        <dbReference type="Proteomes" id="UP000515152"/>
    </source>
</evidence>
<evidence type="ECO:0000256" key="1">
    <source>
        <dbReference type="ARBA" id="ARBA00004202"/>
    </source>
</evidence>
<keyword evidence="8" id="KW-1133">Transmembrane helix</keyword>
<feature type="compositionally biased region" description="Acidic residues" evidence="7">
    <location>
        <begin position="43"/>
        <end position="57"/>
    </location>
</feature>
<evidence type="ECO:0000256" key="8">
    <source>
        <dbReference type="SAM" id="Phobius"/>
    </source>
</evidence>
<evidence type="ECO:0000256" key="5">
    <source>
        <dbReference type="ARBA" id="ARBA00023136"/>
    </source>
</evidence>
<dbReference type="KEGG" id="char:105897959"/>
<feature type="compositionally biased region" description="Low complexity" evidence="7">
    <location>
        <begin position="22"/>
        <end position="34"/>
    </location>
</feature>
<keyword evidence="4 6" id="KW-0333">Golgi apparatus</keyword>
<keyword evidence="5 6" id="KW-0472">Membrane</keyword>
<dbReference type="Proteomes" id="UP000515152">
    <property type="component" value="Chromosome 5"/>
</dbReference>
<evidence type="ECO:0000256" key="7">
    <source>
        <dbReference type="SAM" id="MobiDB-lite"/>
    </source>
</evidence>
<dbReference type="GO" id="GO:0030154">
    <property type="term" value="P:cell differentiation"/>
    <property type="evidence" value="ECO:0007669"/>
    <property type="project" value="TreeGrafter"/>
</dbReference>
<dbReference type="AlphaFoldDB" id="A0A6P3VSX5"/>
<dbReference type="PANTHER" id="PTHR10844:SF29">
    <property type="entry name" value="CAVEOLIN"/>
    <property type="match status" value="1"/>
</dbReference>
<feature type="compositionally biased region" description="Acidic residues" evidence="7">
    <location>
        <begin position="8"/>
        <end position="18"/>
    </location>
</feature>
<evidence type="ECO:0000256" key="3">
    <source>
        <dbReference type="ARBA" id="ARBA00022475"/>
    </source>
</evidence>
<dbReference type="GO" id="GO:0051480">
    <property type="term" value="P:regulation of cytosolic calcium ion concentration"/>
    <property type="evidence" value="ECO:0007669"/>
    <property type="project" value="TreeGrafter"/>
</dbReference>
<evidence type="ECO:0000256" key="4">
    <source>
        <dbReference type="ARBA" id="ARBA00023034"/>
    </source>
</evidence>
<dbReference type="Pfam" id="PF01146">
    <property type="entry name" value="Caveolin"/>
    <property type="match status" value="1"/>
</dbReference>
<gene>
    <name evidence="10" type="primary">zgc:172270</name>
</gene>
<comment type="function">
    <text evidence="6">May act as a scaffolding protein within caveolar membranes. Interacts directly with G-protein alpha subunits and can functionally regulate their activity.</text>
</comment>
<evidence type="ECO:0000313" key="10">
    <source>
        <dbReference type="RefSeq" id="XP_012680410.1"/>
    </source>
</evidence>
<keyword evidence="8" id="KW-0812">Transmembrane</keyword>
<comment type="subcellular location">
    <subcellularLocation>
        <location evidence="1 6">Cell membrane</location>
        <topology evidence="1 6">Peripheral membrane protein</topology>
    </subcellularLocation>
    <subcellularLocation>
        <location evidence="6">Golgi apparatus membrane</location>
        <topology evidence="6">Peripheral membrane protein</topology>
    </subcellularLocation>
    <subcellularLocation>
        <location evidence="6">Membrane</location>
        <location evidence="6">Caveola</location>
        <topology evidence="6">Peripheral membrane protein</topology>
    </subcellularLocation>
</comment>
<dbReference type="GO" id="GO:0060090">
    <property type="term" value="F:molecular adaptor activity"/>
    <property type="evidence" value="ECO:0007669"/>
    <property type="project" value="TreeGrafter"/>
</dbReference>
<evidence type="ECO:0000256" key="2">
    <source>
        <dbReference type="ARBA" id="ARBA00010988"/>
    </source>
</evidence>
<dbReference type="GO" id="GO:0005925">
    <property type="term" value="C:focal adhesion"/>
    <property type="evidence" value="ECO:0007669"/>
    <property type="project" value="TreeGrafter"/>
</dbReference>
<feature type="transmembrane region" description="Helical" evidence="8">
    <location>
        <begin position="114"/>
        <end position="146"/>
    </location>
</feature>
<dbReference type="OrthoDB" id="5917823at2759"/>
<comment type="similarity">
    <text evidence="2 6">Belongs to the caveolin family.</text>
</comment>
<keyword evidence="9" id="KW-1185">Reference proteome</keyword>
<dbReference type="PANTHER" id="PTHR10844">
    <property type="entry name" value="CAVEOLIN"/>
    <property type="match status" value="1"/>
</dbReference>
<keyword evidence="3 6" id="KW-1003">Cell membrane</keyword>
<protein>
    <recommendedName>
        <fullName evidence="6">Caveolin</fullName>
    </recommendedName>
</protein>
<dbReference type="InterPro" id="IPR001612">
    <property type="entry name" value="Caveolin"/>
</dbReference>
<dbReference type="RefSeq" id="XP_012680410.1">
    <property type="nucleotide sequence ID" value="XM_012824956.3"/>
</dbReference>